<proteinExistence type="predicted"/>
<name>A0ABV2RTE3_BRAJP</name>
<reference evidence="2 3" key="1">
    <citation type="submission" date="2024-06" db="EMBL/GenBank/DDBJ databases">
        <title>Genomic Encyclopedia of Type Strains, Phase V (KMG-V): Genome sequencing to study the core and pangenomes of soil and plant-associated prokaryotes.</title>
        <authorList>
            <person name="Whitman W."/>
        </authorList>
    </citation>
    <scope>NUCLEOTIDE SEQUENCE [LARGE SCALE GENOMIC DNA]</scope>
    <source>
        <strain evidence="2 3">USDA 160</strain>
    </source>
</reference>
<dbReference type="EMBL" id="JBEPTQ010000002">
    <property type="protein sequence ID" value="MET4720198.1"/>
    <property type="molecule type" value="Genomic_DNA"/>
</dbReference>
<accession>A0ABV2RTE3</accession>
<gene>
    <name evidence="2" type="ORF">ABIF63_004304</name>
</gene>
<feature type="region of interest" description="Disordered" evidence="1">
    <location>
        <begin position="18"/>
        <end position="61"/>
    </location>
</feature>
<keyword evidence="3" id="KW-1185">Reference proteome</keyword>
<comment type="caution">
    <text evidence="2">The sequence shown here is derived from an EMBL/GenBank/DDBJ whole genome shotgun (WGS) entry which is preliminary data.</text>
</comment>
<organism evidence="2 3">
    <name type="scientific">Bradyrhizobium japonicum</name>
    <dbReference type="NCBI Taxonomy" id="375"/>
    <lineage>
        <taxon>Bacteria</taxon>
        <taxon>Pseudomonadati</taxon>
        <taxon>Pseudomonadota</taxon>
        <taxon>Alphaproteobacteria</taxon>
        <taxon>Hyphomicrobiales</taxon>
        <taxon>Nitrobacteraceae</taxon>
        <taxon>Bradyrhizobium</taxon>
    </lineage>
</organism>
<dbReference type="Proteomes" id="UP001549291">
    <property type="component" value="Unassembled WGS sequence"/>
</dbReference>
<evidence type="ECO:0000313" key="3">
    <source>
        <dbReference type="Proteomes" id="UP001549291"/>
    </source>
</evidence>
<sequence length="61" mass="6438">MFCKPPCPDELDLALVSDSSDDRAAPRPLAPIGSHDAFGRLIAPETAGPKRRLPPASVRTG</sequence>
<evidence type="ECO:0000313" key="2">
    <source>
        <dbReference type="EMBL" id="MET4720198.1"/>
    </source>
</evidence>
<evidence type="ECO:0008006" key="4">
    <source>
        <dbReference type="Google" id="ProtNLM"/>
    </source>
</evidence>
<protein>
    <recommendedName>
        <fullName evidence="4">Lytic murein transglycosylase</fullName>
    </recommendedName>
</protein>
<evidence type="ECO:0000256" key="1">
    <source>
        <dbReference type="SAM" id="MobiDB-lite"/>
    </source>
</evidence>